<evidence type="ECO:0000313" key="9">
    <source>
        <dbReference type="Proteomes" id="UP001243420"/>
    </source>
</evidence>
<feature type="transmembrane region" description="Helical" evidence="6">
    <location>
        <begin position="12"/>
        <end position="30"/>
    </location>
</feature>
<feature type="transmembrane region" description="Helical" evidence="6">
    <location>
        <begin position="125"/>
        <end position="144"/>
    </location>
</feature>
<feature type="transmembrane region" description="Helical" evidence="6">
    <location>
        <begin position="236"/>
        <end position="256"/>
    </location>
</feature>
<comment type="similarity">
    <text evidence="2">Belongs to the drug/metabolite transporter (DMT) superfamily. 10 TMS drug/metabolite exporter (DME) (TC 2.A.7.3) family.</text>
</comment>
<evidence type="ECO:0000313" key="8">
    <source>
        <dbReference type="EMBL" id="WGH78032.1"/>
    </source>
</evidence>
<feature type="transmembrane region" description="Helical" evidence="6">
    <location>
        <begin position="42"/>
        <end position="62"/>
    </location>
</feature>
<dbReference type="InterPro" id="IPR000620">
    <property type="entry name" value="EamA_dom"/>
</dbReference>
<evidence type="ECO:0000256" key="1">
    <source>
        <dbReference type="ARBA" id="ARBA00004141"/>
    </source>
</evidence>
<feature type="transmembrane region" description="Helical" evidence="6">
    <location>
        <begin position="208"/>
        <end position="224"/>
    </location>
</feature>
<dbReference type="PANTHER" id="PTHR22911">
    <property type="entry name" value="ACYL-MALONYL CONDENSING ENZYME-RELATED"/>
    <property type="match status" value="1"/>
</dbReference>
<feature type="domain" description="EamA" evidence="7">
    <location>
        <begin position="9"/>
        <end position="140"/>
    </location>
</feature>
<dbReference type="Proteomes" id="UP001243420">
    <property type="component" value="Chromosome"/>
</dbReference>
<dbReference type="SUPFAM" id="SSF103481">
    <property type="entry name" value="Multidrug resistance efflux transporter EmrE"/>
    <property type="match status" value="2"/>
</dbReference>
<name>A0ABY8LBN9_9RHOB</name>
<feature type="domain" description="EamA" evidence="7">
    <location>
        <begin position="149"/>
        <end position="279"/>
    </location>
</feature>
<gene>
    <name evidence="8" type="ORF">P8627_13475</name>
</gene>
<keyword evidence="4 6" id="KW-1133">Transmembrane helix</keyword>
<dbReference type="RefSeq" id="WP_279964704.1">
    <property type="nucleotide sequence ID" value="NZ_CP122537.1"/>
</dbReference>
<evidence type="ECO:0000256" key="6">
    <source>
        <dbReference type="SAM" id="Phobius"/>
    </source>
</evidence>
<evidence type="ECO:0000256" key="2">
    <source>
        <dbReference type="ARBA" id="ARBA00009853"/>
    </source>
</evidence>
<dbReference type="PANTHER" id="PTHR22911:SF6">
    <property type="entry name" value="SOLUTE CARRIER FAMILY 35 MEMBER G1"/>
    <property type="match status" value="1"/>
</dbReference>
<dbReference type="Pfam" id="PF00892">
    <property type="entry name" value="EamA"/>
    <property type="match status" value="2"/>
</dbReference>
<dbReference type="Gene3D" id="1.10.3730.20">
    <property type="match status" value="2"/>
</dbReference>
<keyword evidence="9" id="KW-1185">Reference proteome</keyword>
<comment type="subcellular location">
    <subcellularLocation>
        <location evidence="1">Membrane</location>
        <topology evidence="1">Multi-pass membrane protein</topology>
    </subcellularLocation>
</comment>
<dbReference type="EMBL" id="CP122537">
    <property type="protein sequence ID" value="WGH78032.1"/>
    <property type="molecule type" value="Genomic_DNA"/>
</dbReference>
<evidence type="ECO:0000256" key="3">
    <source>
        <dbReference type="ARBA" id="ARBA00022692"/>
    </source>
</evidence>
<evidence type="ECO:0000259" key="7">
    <source>
        <dbReference type="Pfam" id="PF00892"/>
    </source>
</evidence>
<evidence type="ECO:0000256" key="5">
    <source>
        <dbReference type="ARBA" id="ARBA00023136"/>
    </source>
</evidence>
<protein>
    <submittedName>
        <fullName evidence="8">DMT family transporter</fullName>
    </submittedName>
</protein>
<dbReference type="InterPro" id="IPR037185">
    <property type="entry name" value="EmrE-like"/>
</dbReference>
<organism evidence="8 9">
    <name type="scientific">Jannaschia ovalis</name>
    <dbReference type="NCBI Taxonomy" id="3038773"/>
    <lineage>
        <taxon>Bacteria</taxon>
        <taxon>Pseudomonadati</taxon>
        <taxon>Pseudomonadota</taxon>
        <taxon>Alphaproteobacteria</taxon>
        <taxon>Rhodobacterales</taxon>
        <taxon>Roseobacteraceae</taxon>
        <taxon>Jannaschia</taxon>
    </lineage>
</organism>
<reference evidence="8 9" key="1">
    <citation type="submission" date="2023-04" db="EMBL/GenBank/DDBJ databases">
        <title>Jannaschia ovalis sp. nov., a marine bacterium isolated from sea tidal flat.</title>
        <authorList>
            <person name="Kwon D.Y."/>
            <person name="Kim J.-J."/>
        </authorList>
    </citation>
    <scope>NUCLEOTIDE SEQUENCE [LARGE SCALE GENOMIC DNA]</scope>
    <source>
        <strain evidence="8 9">GRR-S6-38</strain>
    </source>
</reference>
<sequence length="298" mass="31958">MTTPSRPLQGILWMIATGLCFIAVTAVVKHAAQDLPAAEAAFLRYLLGLVFLLPLARSLLAARLTRRDLGLFAGRGAAHTLAVMMWFYAMTQIPIAEVTAMNYLNPVYVTLGAAIFLGERLAARRIMAVIAALLGVVVILRPGFREVETGHLAMLGTAMLFGASYLLAKPLSDRYSAGMVVAMLSVTVTLGLAPFAAAVWVTPTPADLGWMFAVAFFATAGHYAMTRAFAAAPISVTQPVTFLQMVWAVLLGWALFDEPPDGFVILGAAIIIASVSFIAWRESRLKRQITPPSGAAKY</sequence>
<feature type="transmembrane region" description="Helical" evidence="6">
    <location>
        <begin position="262"/>
        <end position="280"/>
    </location>
</feature>
<proteinExistence type="inferred from homology"/>
<evidence type="ECO:0000256" key="4">
    <source>
        <dbReference type="ARBA" id="ARBA00022989"/>
    </source>
</evidence>
<feature type="transmembrane region" description="Helical" evidence="6">
    <location>
        <begin position="150"/>
        <end position="168"/>
    </location>
</feature>
<keyword evidence="3 6" id="KW-0812">Transmembrane</keyword>
<keyword evidence="5 6" id="KW-0472">Membrane</keyword>
<feature type="transmembrane region" description="Helical" evidence="6">
    <location>
        <begin position="180"/>
        <end position="202"/>
    </location>
</feature>
<accession>A0ABY8LBN9</accession>